<comment type="cofactor">
    <cofactor evidence="1 12">
        <name>FAD</name>
        <dbReference type="ChEBI" id="CHEBI:57692"/>
    </cofactor>
</comment>
<dbReference type="Gene3D" id="3.90.700.10">
    <property type="entry name" value="Succinate dehydrogenase/fumarate reductase flavoprotein, catalytic domain"/>
    <property type="match status" value="1"/>
</dbReference>
<dbReference type="Proteomes" id="UP000595349">
    <property type="component" value="Chromosome"/>
</dbReference>
<dbReference type="AlphaFoldDB" id="A0A7T6Z883"/>
<dbReference type="InterPro" id="IPR005288">
    <property type="entry name" value="NadB"/>
</dbReference>
<comment type="subcellular location">
    <subcellularLocation>
        <location evidence="12">Cytoplasm</location>
    </subcellularLocation>
</comment>
<evidence type="ECO:0000313" key="16">
    <source>
        <dbReference type="EMBL" id="QQK78763.1"/>
    </source>
</evidence>
<evidence type="ECO:0000256" key="9">
    <source>
        <dbReference type="ARBA" id="ARBA00023002"/>
    </source>
</evidence>
<evidence type="ECO:0000259" key="15">
    <source>
        <dbReference type="Pfam" id="PF02910"/>
    </source>
</evidence>
<dbReference type="Gene3D" id="1.20.58.100">
    <property type="entry name" value="Fumarate reductase/succinate dehydrogenase flavoprotein-like, C-terminal domain"/>
    <property type="match status" value="1"/>
</dbReference>
<sequence>MSKEAFDVLIIGSGLAGLVVAETIGRHLDVGIFSKGQTIDSNSYRAQGGVAAAITTEDCWGNHWKDTLEAGDAHNDPGTTATLTKAGRDAVQMLVELGVPFDRDDRSRLQLGKEGAHKYPRIVHAGGDRTGASLIRTLHKRVRKHVQFFNEETVLSILKEKGNCVGVKTVDRQSDIHFRYAAHLVLATGGAGQLFTQTTNHPFATGDGYALAYRAGAILRDMEFIQFHPTLLATETGTAGLITEAIRGAGAQLVTVDNHRLMANHPKGDLAGRDVVARAIHTARRHGEDVFLDVTPVSNLAERFPGVASLCETYGYSSRVPVAPGAHFMMGGVVATPDGETNVSGLYAVGEVASTGVHGANRLASNSLLEAVVFGRRVGRKLLERPGKVFGNPVEQPLKKSPSPPTKTEIRQMMDEACGVTRDEQTLREAGDFFRLSFQSSFKSDDPEIQERHNMSLVAGMITNAALRRTESRGSHYREDHPGKDASWQGVSLKHRQKEEVPQNEPFKSKRTAPIIFY</sequence>
<dbReference type="GO" id="GO:0008734">
    <property type="term" value="F:L-aspartate oxidase activity"/>
    <property type="evidence" value="ECO:0007669"/>
    <property type="project" value="UniProtKB-UniRule"/>
</dbReference>
<protein>
    <recommendedName>
        <fullName evidence="5 11">L-aspartate oxidase</fullName>
        <ecNumber evidence="4 11">1.4.3.16</ecNumber>
    </recommendedName>
</protein>
<evidence type="ECO:0000313" key="17">
    <source>
        <dbReference type="Proteomes" id="UP000595349"/>
    </source>
</evidence>
<evidence type="ECO:0000256" key="6">
    <source>
        <dbReference type="ARBA" id="ARBA00022630"/>
    </source>
</evidence>
<dbReference type="InterPro" id="IPR036188">
    <property type="entry name" value="FAD/NAD-bd_sf"/>
</dbReference>
<evidence type="ECO:0000256" key="5">
    <source>
        <dbReference type="ARBA" id="ARBA00021901"/>
    </source>
</evidence>
<keyword evidence="9 12" id="KW-0560">Oxidoreductase</keyword>
<evidence type="ECO:0000256" key="2">
    <source>
        <dbReference type="ARBA" id="ARBA00004950"/>
    </source>
</evidence>
<comment type="similarity">
    <text evidence="3 12">Belongs to the FAD-dependent oxidoreductase 2 family. NadB subfamily.</text>
</comment>
<evidence type="ECO:0000259" key="14">
    <source>
        <dbReference type="Pfam" id="PF00890"/>
    </source>
</evidence>
<keyword evidence="7 12" id="KW-0662">Pyridine nucleotide biosynthesis</keyword>
<dbReference type="GO" id="GO:0033765">
    <property type="term" value="F:steroid dehydrogenase activity, acting on the CH-CH group of donors"/>
    <property type="evidence" value="ECO:0007669"/>
    <property type="project" value="UniProtKB-ARBA"/>
</dbReference>
<dbReference type="UniPathway" id="UPA00253">
    <property type="reaction ID" value="UER00326"/>
</dbReference>
<dbReference type="Pfam" id="PF02910">
    <property type="entry name" value="Succ_DH_flav_C"/>
    <property type="match status" value="1"/>
</dbReference>
<gene>
    <name evidence="16" type="primary">nadB</name>
    <name evidence="16" type="ORF">HUG20_01820</name>
</gene>
<evidence type="ECO:0000256" key="13">
    <source>
        <dbReference type="SAM" id="MobiDB-lite"/>
    </source>
</evidence>
<dbReference type="GO" id="GO:0034628">
    <property type="term" value="P:'de novo' NAD+ biosynthetic process from L-aspartate"/>
    <property type="evidence" value="ECO:0007669"/>
    <property type="project" value="TreeGrafter"/>
</dbReference>
<dbReference type="RefSeq" id="WP_200087372.1">
    <property type="nucleotide sequence ID" value="NZ_CP054706.1"/>
</dbReference>
<dbReference type="InterPro" id="IPR003953">
    <property type="entry name" value="FAD-dep_OxRdtase_2_FAD-bd"/>
</dbReference>
<dbReference type="Gene3D" id="3.50.50.60">
    <property type="entry name" value="FAD/NAD(P)-binding domain"/>
    <property type="match status" value="1"/>
</dbReference>
<dbReference type="EC" id="1.4.3.16" evidence="4 11"/>
<evidence type="ECO:0000256" key="12">
    <source>
        <dbReference type="RuleBase" id="RU362049"/>
    </source>
</evidence>
<dbReference type="KEGG" id="scib:HUG20_01820"/>
<evidence type="ECO:0000256" key="10">
    <source>
        <dbReference type="ARBA" id="ARBA00048305"/>
    </source>
</evidence>
<feature type="domain" description="Fumarate reductase/succinate dehydrogenase flavoprotein-like C-terminal" evidence="15">
    <location>
        <begin position="408"/>
        <end position="498"/>
    </location>
</feature>
<dbReference type="PRINTS" id="PR00368">
    <property type="entry name" value="FADPNR"/>
</dbReference>
<dbReference type="NCBIfam" id="TIGR00551">
    <property type="entry name" value="nadB"/>
    <property type="match status" value="1"/>
</dbReference>
<name>A0A7T6Z883_9BACI</name>
<feature type="compositionally biased region" description="Basic and acidic residues" evidence="13">
    <location>
        <begin position="471"/>
        <end position="484"/>
    </location>
</feature>
<dbReference type="InterPro" id="IPR037099">
    <property type="entry name" value="Fum_R/Succ_DH_flav-like_C_sf"/>
</dbReference>
<evidence type="ECO:0000256" key="4">
    <source>
        <dbReference type="ARBA" id="ARBA00012173"/>
    </source>
</evidence>
<evidence type="ECO:0000256" key="1">
    <source>
        <dbReference type="ARBA" id="ARBA00001974"/>
    </source>
</evidence>
<keyword evidence="8 12" id="KW-0274">FAD</keyword>
<evidence type="ECO:0000256" key="11">
    <source>
        <dbReference type="NCBIfam" id="TIGR00551"/>
    </source>
</evidence>
<proteinExistence type="inferred from homology"/>
<feature type="domain" description="FAD-dependent oxidoreductase 2 FAD-binding" evidence="14">
    <location>
        <begin position="7"/>
        <end position="368"/>
    </location>
</feature>
<dbReference type="PANTHER" id="PTHR42716:SF2">
    <property type="entry name" value="L-ASPARTATE OXIDASE, CHLOROPLASTIC"/>
    <property type="match status" value="1"/>
</dbReference>
<organism evidence="16 17">
    <name type="scientific">Salicibibacter cibi</name>
    <dbReference type="NCBI Taxonomy" id="2743001"/>
    <lineage>
        <taxon>Bacteria</taxon>
        <taxon>Bacillati</taxon>
        <taxon>Bacillota</taxon>
        <taxon>Bacilli</taxon>
        <taxon>Bacillales</taxon>
        <taxon>Bacillaceae</taxon>
        <taxon>Salicibibacter</taxon>
    </lineage>
</organism>
<dbReference type="SUPFAM" id="SSF46977">
    <property type="entry name" value="Succinate dehydrogenase/fumarate reductase flavoprotein C-terminal domain"/>
    <property type="match status" value="1"/>
</dbReference>
<comment type="pathway">
    <text evidence="2 12">Cofactor biosynthesis; NAD(+) biosynthesis; iminoaspartate from L-aspartate (oxidase route): step 1/1.</text>
</comment>
<comment type="catalytic activity">
    <reaction evidence="10">
        <text>L-aspartate + O2 = iminosuccinate + H2O2</text>
        <dbReference type="Rhea" id="RHEA:25876"/>
        <dbReference type="ChEBI" id="CHEBI:15379"/>
        <dbReference type="ChEBI" id="CHEBI:16240"/>
        <dbReference type="ChEBI" id="CHEBI:29991"/>
        <dbReference type="ChEBI" id="CHEBI:77875"/>
        <dbReference type="EC" id="1.4.3.16"/>
    </reaction>
    <physiologicalReaction direction="left-to-right" evidence="10">
        <dbReference type="Rhea" id="RHEA:25877"/>
    </physiologicalReaction>
</comment>
<evidence type="ECO:0000256" key="3">
    <source>
        <dbReference type="ARBA" id="ARBA00008562"/>
    </source>
</evidence>
<dbReference type="InterPro" id="IPR027477">
    <property type="entry name" value="Succ_DH/fumarate_Rdtase_cat_sf"/>
</dbReference>
<evidence type="ECO:0000256" key="7">
    <source>
        <dbReference type="ARBA" id="ARBA00022642"/>
    </source>
</evidence>
<dbReference type="PANTHER" id="PTHR42716">
    <property type="entry name" value="L-ASPARTATE OXIDASE"/>
    <property type="match status" value="1"/>
</dbReference>
<keyword evidence="6 12" id="KW-0285">Flavoprotein</keyword>
<dbReference type="InterPro" id="IPR015939">
    <property type="entry name" value="Fum_Rdtase/Succ_DH_flav-like_C"/>
</dbReference>
<dbReference type="EMBL" id="CP054706">
    <property type="protein sequence ID" value="QQK78763.1"/>
    <property type="molecule type" value="Genomic_DNA"/>
</dbReference>
<dbReference type="SUPFAM" id="SSF51905">
    <property type="entry name" value="FAD/NAD(P)-binding domain"/>
    <property type="match status" value="1"/>
</dbReference>
<dbReference type="SUPFAM" id="SSF56425">
    <property type="entry name" value="Succinate dehydrogenase/fumarate reductase flavoprotein, catalytic domain"/>
    <property type="match status" value="1"/>
</dbReference>
<evidence type="ECO:0000256" key="8">
    <source>
        <dbReference type="ARBA" id="ARBA00022827"/>
    </source>
</evidence>
<accession>A0A7T6Z883</accession>
<comment type="function">
    <text evidence="12">Catalyzes the oxidation of L-aspartate to iminoaspartate.</text>
</comment>
<keyword evidence="17" id="KW-1185">Reference proteome</keyword>
<reference evidence="16 17" key="1">
    <citation type="submission" date="2020-06" db="EMBL/GenBank/DDBJ databases">
        <title>Genomic analysis of Salicibibacter sp. NKC21-4.</title>
        <authorList>
            <person name="Oh Y.J."/>
        </authorList>
    </citation>
    <scope>NUCLEOTIDE SEQUENCE [LARGE SCALE GENOMIC DNA]</scope>
    <source>
        <strain evidence="16 17">NKC21-4</strain>
    </source>
</reference>
<feature type="region of interest" description="Disordered" evidence="13">
    <location>
        <begin position="471"/>
        <end position="513"/>
    </location>
</feature>
<dbReference type="Pfam" id="PF00890">
    <property type="entry name" value="FAD_binding_2"/>
    <property type="match status" value="1"/>
</dbReference>
<dbReference type="GO" id="GO:0005737">
    <property type="term" value="C:cytoplasm"/>
    <property type="evidence" value="ECO:0007669"/>
    <property type="project" value="UniProtKB-SubCell"/>
</dbReference>